<dbReference type="AlphaFoldDB" id="A0A0B7C2V7"/>
<accession>A0A0B7C2V7</accession>
<sequence>MKHTQVDYEGGNQEFLFGTGGGGPADDHDRGGVEAVSKCEGVKFNGEGFLLAGEGDTSSVCRSVEEGEMCSVGDSDKSLCEDTRAVSSDCGVSFC</sequence>
<evidence type="ECO:0000256" key="1">
    <source>
        <dbReference type="SAM" id="MobiDB-lite"/>
    </source>
</evidence>
<feature type="region of interest" description="Disordered" evidence="1">
    <location>
        <begin position="1"/>
        <end position="32"/>
    </location>
</feature>
<reference evidence="2" key="1">
    <citation type="submission" date="2014-12" db="EMBL/GenBank/DDBJ databases">
        <title>Insight into the proteome of Arion vulgaris.</title>
        <authorList>
            <person name="Aradska J."/>
            <person name="Bulat T."/>
            <person name="Smidak R."/>
            <person name="Sarate P."/>
            <person name="Gangsoo J."/>
            <person name="Sialana F."/>
            <person name="Bilban M."/>
            <person name="Lubec G."/>
        </authorList>
    </citation>
    <scope>NUCLEOTIDE SEQUENCE</scope>
    <source>
        <tissue evidence="2">Skin</tissue>
    </source>
</reference>
<gene>
    <name evidence="2" type="primary">ORF220034</name>
</gene>
<evidence type="ECO:0000313" key="2">
    <source>
        <dbReference type="EMBL" id="CEK98946.1"/>
    </source>
</evidence>
<protein>
    <submittedName>
        <fullName evidence="2">Uncharacterized protein</fullName>
    </submittedName>
</protein>
<dbReference type="EMBL" id="HACG01052075">
    <property type="protein sequence ID" value="CEK98946.1"/>
    <property type="molecule type" value="Transcribed_RNA"/>
</dbReference>
<name>A0A0B7C2V7_9EUPU</name>
<feature type="non-terminal residue" evidence="2">
    <location>
        <position position="95"/>
    </location>
</feature>
<proteinExistence type="predicted"/>
<organism evidence="2">
    <name type="scientific">Arion vulgaris</name>
    <dbReference type="NCBI Taxonomy" id="1028688"/>
    <lineage>
        <taxon>Eukaryota</taxon>
        <taxon>Metazoa</taxon>
        <taxon>Spiralia</taxon>
        <taxon>Lophotrochozoa</taxon>
        <taxon>Mollusca</taxon>
        <taxon>Gastropoda</taxon>
        <taxon>Heterobranchia</taxon>
        <taxon>Euthyneura</taxon>
        <taxon>Panpulmonata</taxon>
        <taxon>Eupulmonata</taxon>
        <taxon>Stylommatophora</taxon>
        <taxon>Helicina</taxon>
        <taxon>Arionoidea</taxon>
        <taxon>Arionidae</taxon>
        <taxon>Arion</taxon>
    </lineage>
</organism>